<keyword evidence="1" id="KW-1133">Transmembrane helix</keyword>
<reference evidence="2 4" key="1">
    <citation type="submission" date="2015-08" db="EMBL/GenBank/DDBJ databases">
        <title>Genomes of Isolates from Cabo Rojo, PR.</title>
        <authorList>
            <person name="Sanchez-Nieves R.L."/>
            <person name="Montalvo-Rodriguez R."/>
        </authorList>
    </citation>
    <scope>NUCLEOTIDE SEQUENCE [LARGE SCALE GENOMIC DNA]</scope>
    <source>
        <strain evidence="2 4">SL3</strain>
    </source>
</reference>
<dbReference type="AlphaFoldDB" id="A0A0N0BQD9"/>
<comment type="caution">
    <text evidence="2">The sequence shown here is derived from an EMBL/GenBank/DDBJ whole genome shotgun (WGS) entry which is preliminary data.</text>
</comment>
<dbReference type="OrthoDB" id="214372at2157"/>
<sequence length="61" mass="6891">MVEPPALDRWDATAAASVAVLLVVAYVLIPDPTIQYGTWLLVFCIWMAWFVFFGAKWLYGP</sequence>
<dbReference type="RefSeq" id="WP_053966964.1">
    <property type="nucleotide sequence ID" value="NZ_JAWJXX010000021.1"/>
</dbReference>
<dbReference type="EMBL" id="WOWB01000001">
    <property type="protein sequence ID" value="NLV04785.1"/>
    <property type="molecule type" value="Genomic_DNA"/>
</dbReference>
<accession>A0A0N0BQD9</accession>
<reference evidence="3" key="2">
    <citation type="submission" date="2019-12" db="EMBL/GenBank/DDBJ databases">
        <title>The whole-genome sequencing of Haloarcula japonica strain pws8.</title>
        <authorList>
            <person name="Verma D.K."/>
            <person name="Gopal K."/>
            <person name="Prasad E.S."/>
        </authorList>
    </citation>
    <scope>NUCLEOTIDE SEQUENCE</scope>
    <source>
        <strain evidence="3">Pws8</strain>
    </source>
</reference>
<keyword evidence="4" id="KW-1185">Reference proteome</keyword>
<evidence type="ECO:0000256" key="1">
    <source>
        <dbReference type="SAM" id="Phobius"/>
    </source>
</evidence>
<organism evidence="2 4">
    <name type="scientific">Haloarcula rubripromontorii</name>
    <dbReference type="NCBI Taxonomy" id="1705562"/>
    <lineage>
        <taxon>Archaea</taxon>
        <taxon>Methanobacteriati</taxon>
        <taxon>Methanobacteriota</taxon>
        <taxon>Stenosarchaea group</taxon>
        <taxon>Halobacteria</taxon>
        <taxon>Halobacteriales</taxon>
        <taxon>Haloarculaceae</taxon>
        <taxon>Haloarcula</taxon>
    </lineage>
</organism>
<evidence type="ECO:0000313" key="2">
    <source>
        <dbReference type="EMBL" id="KOX95213.1"/>
    </source>
</evidence>
<feature type="transmembrane region" description="Helical" evidence="1">
    <location>
        <begin position="12"/>
        <end position="29"/>
    </location>
</feature>
<keyword evidence="1" id="KW-0812">Transmembrane</keyword>
<dbReference type="Proteomes" id="UP000037729">
    <property type="component" value="Unassembled WGS sequence"/>
</dbReference>
<protein>
    <recommendedName>
        <fullName evidence="5">Transposase</fullName>
    </recommendedName>
</protein>
<keyword evidence="1" id="KW-0472">Membrane</keyword>
<evidence type="ECO:0000313" key="3">
    <source>
        <dbReference type="EMBL" id="NLV04785.1"/>
    </source>
</evidence>
<dbReference type="STRING" id="1705562.AMS69_05020"/>
<dbReference type="PATRIC" id="fig|1705562.3.peg.1990"/>
<proteinExistence type="predicted"/>
<dbReference type="Proteomes" id="UP000610611">
    <property type="component" value="Unassembled WGS sequence"/>
</dbReference>
<feature type="transmembrane region" description="Helical" evidence="1">
    <location>
        <begin position="36"/>
        <end position="59"/>
    </location>
</feature>
<name>A0A0N0BQD9_9EURY</name>
<gene>
    <name evidence="2" type="ORF">AMS69_05020</name>
    <name evidence="3" type="ORF">GOC83_01355</name>
</gene>
<dbReference type="EMBL" id="LIUF01000001">
    <property type="protein sequence ID" value="KOX95213.1"/>
    <property type="molecule type" value="Genomic_DNA"/>
</dbReference>
<evidence type="ECO:0000313" key="4">
    <source>
        <dbReference type="Proteomes" id="UP000037729"/>
    </source>
</evidence>
<evidence type="ECO:0008006" key="5">
    <source>
        <dbReference type="Google" id="ProtNLM"/>
    </source>
</evidence>